<dbReference type="AlphaFoldDB" id="A0A2S7SZI6"/>
<name>A0A2S7SZI6_9BACT</name>
<protein>
    <submittedName>
        <fullName evidence="3">Uncharacterized protein</fullName>
    </submittedName>
</protein>
<feature type="chain" id="PRO_5015392572" evidence="2">
    <location>
        <begin position="22"/>
        <end position="356"/>
    </location>
</feature>
<accession>A0A2S7SZI6</accession>
<reference evidence="3 4" key="1">
    <citation type="submission" date="2018-01" db="EMBL/GenBank/DDBJ databases">
        <title>A novel member of the phylum Bacteroidetes isolated from glacier ice.</title>
        <authorList>
            <person name="Liu Q."/>
            <person name="Xin Y.-H."/>
        </authorList>
    </citation>
    <scope>NUCLEOTIDE SEQUENCE [LARGE SCALE GENOMIC DNA]</scope>
    <source>
        <strain evidence="3 4">RB1R16</strain>
    </source>
</reference>
<dbReference type="InterPro" id="IPR011990">
    <property type="entry name" value="TPR-like_helical_dom_sf"/>
</dbReference>
<evidence type="ECO:0000313" key="3">
    <source>
        <dbReference type="EMBL" id="PQJ12363.1"/>
    </source>
</evidence>
<dbReference type="PROSITE" id="PS50005">
    <property type="entry name" value="TPR"/>
    <property type="match status" value="1"/>
</dbReference>
<organism evidence="3 4">
    <name type="scientific">Flavipsychrobacter stenotrophus</name>
    <dbReference type="NCBI Taxonomy" id="2077091"/>
    <lineage>
        <taxon>Bacteria</taxon>
        <taxon>Pseudomonadati</taxon>
        <taxon>Bacteroidota</taxon>
        <taxon>Chitinophagia</taxon>
        <taxon>Chitinophagales</taxon>
        <taxon>Chitinophagaceae</taxon>
        <taxon>Flavipsychrobacter</taxon>
    </lineage>
</organism>
<dbReference type="SUPFAM" id="SSF48452">
    <property type="entry name" value="TPR-like"/>
    <property type="match status" value="1"/>
</dbReference>
<feature type="repeat" description="TPR" evidence="1">
    <location>
        <begin position="30"/>
        <end position="63"/>
    </location>
</feature>
<feature type="signal peptide" evidence="2">
    <location>
        <begin position="1"/>
        <end position="21"/>
    </location>
</feature>
<evidence type="ECO:0000256" key="2">
    <source>
        <dbReference type="SAM" id="SignalP"/>
    </source>
</evidence>
<keyword evidence="2" id="KW-0732">Signal</keyword>
<dbReference type="Proteomes" id="UP000239872">
    <property type="component" value="Unassembled WGS sequence"/>
</dbReference>
<dbReference type="Pfam" id="PF14559">
    <property type="entry name" value="TPR_19"/>
    <property type="match status" value="1"/>
</dbReference>
<dbReference type="OrthoDB" id="793001at2"/>
<sequence length="356" mass="41087">MWISKIFTVLIFLSCSQLVLAQDSLISVELQHMHRFAETYVKMENYKMAIATYKQLIELSPENIQLKTELGDTYFRSGDYDNATATLSPLQDLPHVTYKAYEVMAAAQLAQHKDKLSKSTVERGLARFPDAGALYYLKGTTASAENQMAAAVQNWLTGIEVQPGYAANYKAAAVAYLNTSESLWGILYGETYLAIPHDSTGNAAFKTMLYNGWSAYFEHITDKHDHSTPFEEMVRSTLLQLTPIISDGMSVENLTMVRTRFLMEWSNRYATKYPFPLFTYQEELIRNGLMDTYSEWLLGMAESKSGYEAWNKFHTNDMHRFEKWREEHFMWPAQMTTYVDKSDVKMHELFPKKKKR</sequence>
<dbReference type="SMART" id="SM00028">
    <property type="entry name" value="TPR"/>
    <property type="match status" value="2"/>
</dbReference>
<evidence type="ECO:0000256" key="1">
    <source>
        <dbReference type="PROSITE-ProRule" id="PRU00339"/>
    </source>
</evidence>
<keyword evidence="1" id="KW-0802">TPR repeat</keyword>
<dbReference type="RefSeq" id="WP_105037247.1">
    <property type="nucleotide sequence ID" value="NZ_PPSL01000001.1"/>
</dbReference>
<gene>
    <name evidence="3" type="ORF">CJD36_001005</name>
</gene>
<dbReference type="EMBL" id="PPSL01000001">
    <property type="protein sequence ID" value="PQJ12363.1"/>
    <property type="molecule type" value="Genomic_DNA"/>
</dbReference>
<evidence type="ECO:0000313" key="4">
    <source>
        <dbReference type="Proteomes" id="UP000239872"/>
    </source>
</evidence>
<keyword evidence="4" id="KW-1185">Reference proteome</keyword>
<dbReference type="Gene3D" id="1.25.40.10">
    <property type="entry name" value="Tetratricopeptide repeat domain"/>
    <property type="match status" value="1"/>
</dbReference>
<dbReference type="InterPro" id="IPR019734">
    <property type="entry name" value="TPR_rpt"/>
</dbReference>
<comment type="caution">
    <text evidence="3">The sequence shown here is derived from an EMBL/GenBank/DDBJ whole genome shotgun (WGS) entry which is preliminary data.</text>
</comment>
<proteinExistence type="predicted"/>